<accession>K6X9U8</accession>
<dbReference type="STRING" id="1184609.KILIM_024_00240"/>
<dbReference type="Gene3D" id="1.10.1660.10">
    <property type="match status" value="1"/>
</dbReference>
<dbReference type="OrthoDB" id="9802039at2"/>
<evidence type="ECO:0000313" key="3">
    <source>
        <dbReference type="EMBL" id="GAB95614.1"/>
    </source>
</evidence>
<feature type="domain" description="HTH merR-type" evidence="2">
    <location>
        <begin position="7"/>
        <end position="77"/>
    </location>
</feature>
<organism evidence="3 4">
    <name type="scientific">Kineosphaera limosa NBRC 100340</name>
    <dbReference type="NCBI Taxonomy" id="1184609"/>
    <lineage>
        <taxon>Bacteria</taxon>
        <taxon>Bacillati</taxon>
        <taxon>Actinomycetota</taxon>
        <taxon>Actinomycetes</taxon>
        <taxon>Micrococcales</taxon>
        <taxon>Dermatophilaceae</taxon>
        <taxon>Kineosphaera</taxon>
    </lineage>
</organism>
<evidence type="ECO:0000313" key="4">
    <source>
        <dbReference type="Proteomes" id="UP000008366"/>
    </source>
</evidence>
<dbReference type="InterPro" id="IPR009061">
    <property type="entry name" value="DNA-bd_dom_put_sf"/>
</dbReference>
<dbReference type="Proteomes" id="UP000008366">
    <property type="component" value="Unassembled WGS sequence"/>
</dbReference>
<dbReference type="EMBL" id="BAHD01000024">
    <property type="protein sequence ID" value="GAB95614.1"/>
    <property type="molecule type" value="Genomic_DNA"/>
</dbReference>
<evidence type="ECO:0000259" key="2">
    <source>
        <dbReference type="PROSITE" id="PS50937"/>
    </source>
</evidence>
<dbReference type="PANTHER" id="PTHR30204:SF98">
    <property type="entry name" value="HTH-TYPE TRANSCRIPTIONAL REGULATOR ADHR"/>
    <property type="match status" value="1"/>
</dbReference>
<dbReference type="RefSeq" id="WP_006592146.1">
    <property type="nucleotide sequence ID" value="NZ_BAHD01000024.1"/>
</dbReference>
<evidence type="ECO:0000256" key="1">
    <source>
        <dbReference type="ARBA" id="ARBA00023125"/>
    </source>
</evidence>
<keyword evidence="4" id="KW-1185">Reference proteome</keyword>
<comment type="caution">
    <text evidence="3">The sequence shown here is derived from an EMBL/GenBank/DDBJ whole genome shotgun (WGS) entry which is preliminary data.</text>
</comment>
<dbReference type="GO" id="GO:0003700">
    <property type="term" value="F:DNA-binding transcription factor activity"/>
    <property type="evidence" value="ECO:0007669"/>
    <property type="project" value="InterPro"/>
</dbReference>
<dbReference type="InterPro" id="IPR000551">
    <property type="entry name" value="MerR-type_HTH_dom"/>
</dbReference>
<sequence>MSSPPRTYTIKEVAALTGLPASTLRYYESIGLTPPIARGESSGHRVYSEADLDALVATACLSATGMPLEQMREYVANGRAGAESADAQIRLLRGQDTHLRHEERRLAATRRYLAIKVAFWEAMRDDDQALALDLARQAEALADELRT</sequence>
<dbReference type="AlphaFoldDB" id="K6X9U8"/>
<dbReference type="GO" id="GO:0003677">
    <property type="term" value="F:DNA binding"/>
    <property type="evidence" value="ECO:0007669"/>
    <property type="project" value="UniProtKB-KW"/>
</dbReference>
<gene>
    <name evidence="3" type="ORF">KILIM_024_00240</name>
</gene>
<keyword evidence="1" id="KW-0238">DNA-binding</keyword>
<dbReference type="SMART" id="SM00422">
    <property type="entry name" value="HTH_MERR"/>
    <property type="match status" value="1"/>
</dbReference>
<dbReference type="SUPFAM" id="SSF46955">
    <property type="entry name" value="Putative DNA-binding domain"/>
    <property type="match status" value="1"/>
</dbReference>
<proteinExistence type="predicted"/>
<name>K6X9U8_9MICO</name>
<dbReference type="InterPro" id="IPR047057">
    <property type="entry name" value="MerR_fam"/>
</dbReference>
<dbReference type="PANTHER" id="PTHR30204">
    <property type="entry name" value="REDOX-CYCLING DRUG-SENSING TRANSCRIPTIONAL ACTIVATOR SOXR"/>
    <property type="match status" value="1"/>
</dbReference>
<reference evidence="3 4" key="1">
    <citation type="submission" date="2012-08" db="EMBL/GenBank/DDBJ databases">
        <title>Whole genome shotgun sequence of Kineosphaera limosa NBRC 100340.</title>
        <authorList>
            <person name="Yoshida I."/>
            <person name="Isaki S."/>
            <person name="Hosoyama A."/>
            <person name="Tsuchikane K."/>
            <person name="Katsumata H."/>
            <person name="Ando Y."/>
            <person name="Ohji S."/>
            <person name="Hamada M."/>
            <person name="Tamura T."/>
            <person name="Yamazoe A."/>
            <person name="Yamazaki S."/>
            <person name="Fujita N."/>
        </authorList>
    </citation>
    <scope>NUCLEOTIDE SEQUENCE [LARGE SCALE GENOMIC DNA]</scope>
    <source>
        <strain evidence="3 4">NBRC 100340</strain>
    </source>
</reference>
<dbReference type="eggNOG" id="COG0789">
    <property type="taxonomic scope" value="Bacteria"/>
</dbReference>
<dbReference type="Pfam" id="PF13411">
    <property type="entry name" value="MerR_1"/>
    <property type="match status" value="1"/>
</dbReference>
<dbReference type="PROSITE" id="PS50937">
    <property type="entry name" value="HTH_MERR_2"/>
    <property type="match status" value="1"/>
</dbReference>
<protein>
    <submittedName>
        <fullName evidence="3">Putative MerR family transcriptional regulator</fullName>
    </submittedName>
</protein>
<dbReference type="CDD" id="cd01109">
    <property type="entry name" value="HTH_YyaN"/>
    <property type="match status" value="1"/>
</dbReference>